<organism evidence="2 3">
    <name type="scientific">Paspalum notatum var. saurae</name>
    <dbReference type="NCBI Taxonomy" id="547442"/>
    <lineage>
        <taxon>Eukaryota</taxon>
        <taxon>Viridiplantae</taxon>
        <taxon>Streptophyta</taxon>
        <taxon>Embryophyta</taxon>
        <taxon>Tracheophyta</taxon>
        <taxon>Spermatophyta</taxon>
        <taxon>Magnoliopsida</taxon>
        <taxon>Liliopsida</taxon>
        <taxon>Poales</taxon>
        <taxon>Poaceae</taxon>
        <taxon>PACMAD clade</taxon>
        <taxon>Panicoideae</taxon>
        <taxon>Andropogonodae</taxon>
        <taxon>Paspaleae</taxon>
        <taxon>Paspalinae</taxon>
        <taxon>Paspalum</taxon>
    </lineage>
</organism>
<name>A0AAQ3WMT7_PASNO</name>
<sequence>CAFKAHRARRANPSTPSELPPPLDLLQSAPVRPSGRPLLPHRPPHSLLSRRPAAAPRSASGPPRRASSSSSRPAAPAAYSRGPRPDRPAAPPPPPAPSRPHRSPAASSSAASIRARIFSKRLGYSLTRRKEQGKKNGRWLMRNFPSSF</sequence>
<reference evidence="2 3" key="1">
    <citation type="submission" date="2024-02" db="EMBL/GenBank/DDBJ databases">
        <title>High-quality chromosome-scale genome assembly of Pensacola bahiagrass (Paspalum notatum Flugge var. saurae).</title>
        <authorList>
            <person name="Vega J.M."/>
            <person name="Podio M."/>
            <person name="Orjuela J."/>
            <person name="Siena L.A."/>
            <person name="Pessino S.C."/>
            <person name="Combes M.C."/>
            <person name="Mariac C."/>
            <person name="Albertini E."/>
            <person name="Pupilli F."/>
            <person name="Ortiz J.P.A."/>
            <person name="Leblanc O."/>
        </authorList>
    </citation>
    <scope>NUCLEOTIDE SEQUENCE [LARGE SCALE GENOMIC DNA]</scope>
    <source>
        <strain evidence="2">R1</strain>
        <tissue evidence="2">Leaf</tissue>
    </source>
</reference>
<evidence type="ECO:0000313" key="3">
    <source>
        <dbReference type="Proteomes" id="UP001341281"/>
    </source>
</evidence>
<evidence type="ECO:0000313" key="2">
    <source>
        <dbReference type="EMBL" id="WVZ67011.1"/>
    </source>
</evidence>
<accession>A0AAQ3WMT7</accession>
<gene>
    <name evidence="2" type="ORF">U9M48_016157</name>
</gene>
<feature type="compositionally biased region" description="Basic residues" evidence="1">
    <location>
        <begin position="1"/>
        <end position="10"/>
    </location>
</feature>
<protein>
    <submittedName>
        <fullName evidence="2">Uncharacterized protein</fullName>
    </submittedName>
</protein>
<dbReference type="AlphaFoldDB" id="A0AAQ3WMT7"/>
<feature type="non-terminal residue" evidence="2">
    <location>
        <position position="1"/>
    </location>
</feature>
<proteinExistence type="predicted"/>
<evidence type="ECO:0000256" key="1">
    <source>
        <dbReference type="SAM" id="MobiDB-lite"/>
    </source>
</evidence>
<feature type="compositionally biased region" description="Pro residues" evidence="1">
    <location>
        <begin position="88"/>
        <end position="98"/>
    </location>
</feature>
<dbReference type="Proteomes" id="UP001341281">
    <property type="component" value="Chromosome 03"/>
</dbReference>
<feature type="compositionally biased region" description="Low complexity" evidence="1">
    <location>
        <begin position="45"/>
        <end position="82"/>
    </location>
</feature>
<keyword evidence="3" id="KW-1185">Reference proteome</keyword>
<feature type="region of interest" description="Disordered" evidence="1">
    <location>
        <begin position="1"/>
        <end position="114"/>
    </location>
</feature>
<dbReference type="EMBL" id="CP144747">
    <property type="protein sequence ID" value="WVZ67011.1"/>
    <property type="molecule type" value="Genomic_DNA"/>
</dbReference>
<feature type="compositionally biased region" description="Low complexity" evidence="1">
    <location>
        <begin position="103"/>
        <end position="114"/>
    </location>
</feature>